<reference evidence="6" key="1">
    <citation type="submission" date="2021-02" db="EMBL/GenBank/DDBJ databases">
        <title>Skermanella TT6 skin isolate.</title>
        <authorList>
            <person name="Lee K."/>
            <person name="Ganzorig M."/>
        </authorList>
    </citation>
    <scope>NUCLEOTIDE SEQUENCE</scope>
    <source>
        <strain evidence="6">TT6</strain>
    </source>
</reference>
<evidence type="ECO:0000256" key="1">
    <source>
        <dbReference type="ARBA" id="ARBA00022676"/>
    </source>
</evidence>
<keyword evidence="3" id="KW-0028">Amino-acid biosynthesis</keyword>
<evidence type="ECO:0000256" key="2">
    <source>
        <dbReference type="ARBA" id="ARBA00022679"/>
    </source>
</evidence>
<keyword evidence="2 6" id="KW-0808">Transferase</keyword>
<name>A0ABX7B8F0_9PROT</name>
<dbReference type="RefSeq" id="WP_201077880.1">
    <property type="nucleotide sequence ID" value="NZ_CP067420.1"/>
</dbReference>
<dbReference type="InterPro" id="IPR017459">
    <property type="entry name" value="Glycosyl_Trfase_fam3_N_dom"/>
</dbReference>
<dbReference type="Gene3D" id="1.20.970.10">
    <property type="entry name" value="Transferase, Pyrimidine Nucleoside Phosphorylase, Chain C"/>
    <property type="match status" value="1"/>
</dbReference>
<dbReference type="PANTHER" id="PTHR43285:SF4">
    <property type="entry name" value="TRANSFERASE"/>
    <property type="match status" value="1"/>
</dbReference>
<dbReference type="SUPFAM" id="SSF47648">
    <property type="entry name" value="Nucleoside phosphorylase/phosphoribosyltransferase N-terminal domain"/>
    <property type="match status" value="1"/>
</dbReference>
<protein>
    <submittedName>
        <fullName evidence="6">Glycosyl transferase family protein</fullName>
    </submittedName>
</protein>
<dbReference type="Gene3D" id="3.40.1030.10">
    <property type="entry name" value="Nucleoside phosphorylase/phosphoribosyltransferase catalytic domain"/>
    <property type="match status" value="1"/>
</dbReference>
<organism evidence="6 7">
    <name type="scientific">Skermanella cutis</name>
    <dbReference type="NCBI Taxonomy" id="2775420"/>
    <lineage>
        <taxon>Bacteria</taxon>
        <taxon>Pseudomonadati</taxon>
        <taxon>Pseudomonadota</taxon>
        <taxon>Alphaproteobacteria</taxon>
        <taxon>Rhodospirillales</taxon>
        <taxon>Azospirillaceae</taxon>
        <taxon>Skermanella</taxon>
    </lineage>
</organism>
<dbReference type="Proteomes" id="UP000595197">
    <property type="component" value="Chromosome"/>
</dbReference>
<dbReference type="Pfam" id="PF02885">
    <property type="entry name" value="Glycos_trans_3N"/>
    <property type="match status" value="1"/>
</dbReference>
<evidence type="ECO:0000313" key="6">
    <source>
        <dbReference type="EMBL" id="QQP90654.1"/>
    </source>
</evidence>
<keyword evidence="7" id="KW-1185">Reference proteome</keyword>
<keyword evidence="1" id="KW-0328">Glycosyltransferase</keyword>
<dbReference type="InterPro" id="IPR036320">
    <property type="entry name" value="Glycosyl_Trfase_fam3_N_dom_sf"/>
</dbReference>
<dbReference type="Pfam" id="PF00591">
    <property type="entry name" value="Glycos_transf_3"/>
    <property type="match status" value="1"/>
</dbReference>
<evidence type="ECO:0000313" key="7">
    <source>
        <dbReference type="Proteomes" id="UP000595197"/>
    </source>
</evidence>
<dbReference type="PANTHER" id="PTHR43285">
    <property type="entry name" value="ANTHRANILATE PHOSPHORIBOSYLTRANSFERASE"/>
    <property type="match status" value="1"/>
</dbReference>
<keyword evidence="3" id="KW-0822">Tryptophan biosynthesis</keyword>
<sequence length="335" mass="36886">MQEHPFAEYTRALGKGPKLFRDLEEHEPETAMTMVLRGEVDPIQLGAFLLLLRRKGETGAELAGFVRAAKSVLARPDDPIVPDLGWPSYADRHRQQPWFVLSALLLAAEGVKVLMQGIDGGSEGYAPTPAALAQLGIHPCGSLTQAAAELRNSNFAYIRLQGFCPDLERLFQLRPLLGVRTAVNTFARDINPLDAPAQIQSVFHPPYRPLHQEIAIRLGQPRAAIFKGIGGEAQRSPLKECVVATVEDGQAAEEFWAPRLAERMETTYQWRAEDLDPRHPALLWAGELDNPVAEQAVIATAAVGLRAVGRAALIEEAEAMAERLWRSRSPGRFRA</sequence>
<proteinExistence type="predicted"/>
<dbReference type="InterPro" id="IPR005940">
    <property type="entry name" value="Anthranilate_Pribosyl_Tfrase"/>
</dbReference>
<dbReference type="InterPro" id="IPR000312">
    <property type="entry name" value="Glycosyl_Trfase_fam3"/>
</dbReference>
<accession>A0ABX7B8F0</accession>
<dbReference type="NCBIfam" id="NF006564">
    <property type="entry name" value="PRK09071.1"/>
    <property type="match status" value="1"/>
</dbReference>
<dbReference type="GO" id="GO:0016740">
    <property type="term" value="F:transferase activity"/>
    <property type="evidence" value="ECO:0007669"/>
    <property type="project" value="UniProtKB-KW"/>
</dbReference>
<feature type="domain" description="Glycosyl transferase family 3 N-terminal" evidence="5">
    <location>
        <begin position="8"/>
        <end position="68"/>
    </location>
</feature>
<evidence type="ECO:0000256" key="3">
    <source>
        <dbReference type="ARBA" id="ARBA00022822"/>
    </source>
</evidence>
<dbReference type="EMBL" id="CP067420">
    <property type="protein sequence ID" value="QQP90654.1"/>
    <property type="molecule type" value="Genomic_DNA"/>
</dbReference>
<dbReference type="InterPro" id="IPR035902">
    <property type="entry name" value="Nuc_phospho_transferase"/>
</dbReference>
<feature type="domain" description="Glycosyl transferase family 3" evidence="4">
    <location>
        <begin position="102"/>
        <end position="323"/>
    </location>
</feature>
<dbReference type="SUPFAM" id="SSF52418">
    <property type="entry name" value="Nucleoside phosphorylase/phosphoribosyltransferase catalytic domain"/>
    <property type="match status" value="1"/>
</dbReference>
<evidence type="ECO:0000259" key="5">
    <source>
        <dbReference type="Pfam" id="PF02885"/>
    </source>
</evidence>
<evidence type="ECO:0000259" key="4">
    <source>
        <dbReference type="Pfam" id="PF00591"/>
    </source>
</evidence>
<gene>
    <name evidence="6" type="ORF">IGS68_05295</name>
</gene>
<keyword evidence="3" id="KW-0057">Aromatic amino acid biosynthesis</keyword>